<protein>
    <submittedName>
        <fullName evidence="2">Uncharacterized protein</fullName>
    </submittedName>
</protein>
<evidence type="ECO:0000313" key="3">
    <source>
        <dbReference type="Proteomes" id="UP000278756"/>
    </source>
</evidence>
<dbReference type="OrthoDB" id="7173384at2"/>
<proteinExistence type="predicted"/>
<dbReference type="Proteomes" id="UP000278756">
    <property type="component" value="Chromosome 1"/>
</dbReference>
<organism evidence="2 3">
    <name type="scientific">Asticcacaulis excentricus</name>
    <dbReference type="NCBI Taxonomy" id="78587"/>
    <lineage>
        <taxon>Bacteria</taxon>
        <taxon>Pseudomonadati</taxon>
        <taxon>Pseudomonadota</taxon>
        <taxon>Alphaproteobacteria</taxon>
        <taxon>Caulobacterales</taxon>
        <taxon>Caulobacteraceae</taxon>
        <taxon>Asticcacaulis</taxon>
    </lineage>
</organism>
<dbReference type="RefSeq" id="WP_126421085.1">
    <property type="nucleotide sequence ID" value="NZ_AP018827.1"/>
</dbReference>
<feature type="transmembrane region" description="Helical" evidence="1">
    <location>
        <begin position="52"/>
        <end position="73"/>
    </location>
</feature>
<reference evidence="3" key="2">
    <citation type="journal article" date="2017" name="Plant Physiol. Biochem.">
        <title>Differential oxidative and antioxidative response of duckweed Lemna minor toward plant growth promoting/inhibiting bacteria.</title>
        <authorList>
            <person name="Ishizawa H."/>
            <person name="Kuroda M."/>
            <person name="Morikawa M."/>
            <person name="Ike M."/>
        </authorList>
    </citation>
    <scope>NUCLEOTIDE SEQUENCE [LARGE SCALE GENOMIC DNA]</scope>
    <source>
        <strain evidence="3">M6</strain>
    </source>
</reference>
<dbReference type="EMBL" id="AP018827">
    <property type="protein sequence ID" value="BBF80639.1"/>
    <property type="molecule type" value="Genomic_DNA"/>
</dbReference>
<accession>A0A3G9G8I4</accession>
<evidence type="ECO:0000313" key="2">
    <source>
        <dbReference type="EMBL" id="BBF80639.1"/>
    </source>
</evidence>
<reference evidence="3" key="1">
    <citation type="journal article" date="2017" name="Biotechnol. Biofuels">
        <title>Evaluation of environmental bacterial communities as a factor affecting the growth of duckweed Lemna minor.</title>
        <authorList>
            <person name="Ishizawa H."/>
            <person name="Kuroda M."/>
            <person name="Morikawa M."/>
            <person name="Ike M."/>
        </authorList>
    </citation>
    <scope>NUCLEOTIDE SEQUENCE [LARGE SCALE GENOMIC DNA]</scope>
    <source>
        <strain evidence="3">M6</strain>
    </source>
</reference>
<dbReference type="AlphaFoldDB" id="A0A3G9G8I4"/>
<keyword evidence="1" id="KW-0812">Transmembrane</keyword>
<keyword evidence="1" id="KW-0472">Membrane</keyword>
<sequence>MTEFERTLQQWKTPQPATGLSDRIAREAMRQPQGFAWREVAQRSLTEWRYGLVYKAAALAACVVIGVGVSVSLNQPAAQEADLDELAFIVGI</sequence>
<evidence type="ECO:0000256" key="1">
    <source>
        <dbReference type="SAM" id="Phobius"/>
    </source>
</evidence>
<keyword evidence="1" id="KW-1133">Transmembrane helix</keyword>
<name>A0A3G9G8I4_9CAUL</name>
<gene>
    <name evidence="2" type="ORF">EM6_1224</name>
</gene>